<dbReference type="PANTHER" id="PTHR42784">
    <property type="entry name" value="PYRANOSE 2-OXIDASE"/>
    <property type="match status" value="1"/>
</dbReference>
<evidence type="ECO:0000313" key="9">
    <source>
        <dbReference type="EMBL" id="QIE56308.1"/>
    </source>
</evidence>
<dbReference type="EMBL" id="CP049056">
    <property type="protein sequence ID" value="QIE56308.1"/>
    <property type="molecule type" value="Genomic_DNA"/>
</dbReference>
<dbReference type="AlphaFoldDB" id="A0A7L5BZP0"/>
<evidence type="ECO:0000259" key="7">
    <source>
        <dbReference type="Pfam" id="PF00732"/>
    </source>
</evidence>
<evidence type="ECO:0000259" key="8">
    <source>
        <dbReference type="Pfam" id="PF05199"/>
    </source>
</evidence>
<dbReference type="GO" id="GO:0050660">
    <property type="term" value="F:flavin adenine dinucleotide binding"/>
    <property type="evidence" value="ECO:0007669"/>
    <property type="project" value="InterPro"/>
</dbReference>
<dbReference type="InterPro" id="IPR051473">
    <property type="entry name" value="P2Ox-like"/>
</dbReference>
<organism evidence="9 10">
    <name type="scientific">Pikeienuella piscinae</name>
    <dbReference type="NCBI Taxonomy" id="2748098"/>
    <lineage>
        <taxon>Bacteria</taxon>
        <taxon>Pseudomonadati</taxon>
        <taxon>Pseudomonadota</taxon>
        <taxon>Alphaproteobacteria</taxon>
        <taxon>Rhodobacterales</taxon>
        <taxon>Paracoccaceae</taxon>
        <taxon>Pikeienuella</taxon>
    </lineage>
</organism>
<proteinExistence type="inferred from homology"/>
<accession>A0A7L5BZP0</accession>
<evidence type="ECO:0000256" key="3">
    <source>
        <dbReference type="ARBA" id="ARBA00022630"/>
    </source>
</evidence>
<feature type="compositionally biased region" description="Polar residues" evidence="6">
    <location>
        <begin position="212"/>
        <end position="228"/>
    </location>
</feature>
<evidence type="ECO:0000256" key="1">
    <source>
        <dbReference type="ARBA" id="ARBA00001974"/>
    </source>
</evidence>
<feature type="domain" description="Glucose-methanol-choline oxidoreductase C-terminal" evidence="8">
    <location>
        <begin position="465"/>
        <end position="594"/>
    </location>
</feature>
<keyword evidence="5" id="KW-0560">Oxidoreductase</keyword>
<evidence type="ECO:0000256" key="2">
    <source>
        <dbReference type="ARBA" id="ARBA00010790"/>
    </source>
</evidence>
<comment type="cofactor">
    <cofactor evidence="1">
        <name>FAD</name>
        <dbReference type="ChEBI" id="CHEBI:57692"/>
    </cofactor>
</comment>
<evidence type="ECO:0000256" key="5">
    <source>
        <dbReference type="ARBA" id="ARBA00023002"/>
    </source>
</evidence>
<feature type="domain" description="Glucose-methanol-choline oxidoreductase N-terminal" evidence="7">
    <location>
        <begin position="109"/>
        <end position="369"/>
    </location>
</feature>
<feature type="region of interest" description="Disordered" evidence="6">
    <location>
        <begin position="212"/>
        <end position="239"/>
    </location>
</feature>
<dbReference type="Gene3D" id="3.50.50.60">
    <property type="entry name" value="FAD/NAD(P)-binding domain"/>
    <property type="match status" value="2"/>
</dbReference>
<sequence>MSEMHYDAVIVGAGISGALIAKQLAAKGRNVLILEAGADGGAEASTYRSYVDAYHLTEVKVPNSPYPANPSAPSPSVLDVGPIAPGRPDTAGYFVQNGPNPFRSNYTRVTGGTMMHWLGTCLRMQPNDFRTRSAYGQGVDWPLSYDDLAPWYERAEWEIGVSGDKSENEFGGIHFSKDYDFPMEPIPKSFSDRWFEEGVRGMEVALPNGETKTLSVSTTPQGRNSTPRKGSYKVGGEKQPPYGAAGATGAYAFQGQRCEGNSSCVPICPIQAKYNALKTLSQALRQKGRVEIRSQSVVSKIETDGATGRVTGVVYKRYEFPGAPAWEMKRVTADAYVLATNAIENAKLALASGLCPTSGQLGRNLMDHPYVMVWGRAPRPVGPFRGPGSTASFPDFRDGGFRTKKAAVRLELANWGWNFAANAPYSDVARLVEGEYLFGPELRARLRDEVQHQVRIGIMPEQLPSALNRVSVNPAYRDSLGEPRPVLDYAVDAYSRAGVLQGMDICQQIFQRLGIENRSTYDPNDPGYVSEAGRGFVYFGAGHNAGTHRIGASRHDSVTDLDGRSWDHDNLWLVGCGAMPTIATSNPTLTMTALVLKAAAGLERALEGKS</sequence>
<dbReference type="InterPro" id="IPR036188">
    <property type="entry name" value="FAD/NAD-bd_sf"/>
</dbReference>
<dbReference type="InterPro" id="IPR007867">
    <property type="entry name" value="GMC_OxRtase_C"/>
</dbReference>
<dbReference type="PANTHER" id="PTHR42784:SF1">
    <property type="entry name" value="PYRANOSE 2-OXIDASE"/>
    <property type="match status" value="1"/>
</dbReference>
<dbReference type="InterPro" id="IPR000172">
    <property type="entry name" value="GMC_OxRdtase_N"/>
</dbReference>
<gene>
    <name evidence="9" type="ORF">G5B40_13050</name>
</gene>
<dbReference type="Pfam" id="PF13450">
    <property type="entry name" value="NAD_binding_8"/>
    <property type="match status" value="1"/>
</dbReference>
<dbReference type="RefSeq" id="WP_165099374.1">
    <property type="nucleotide sequence ID" value="NZ_CP049056.1"/>
</dbReference>
<keyword evidence="4" id="KW-0274">FAD</keyword>
<protein>
    <submittedName>
        <fullName evidence="9">GMC family oxidoreductase</fullName>
    </submittedName>
</protein>
<evidence type="ECO:0000313" key="10">
    <source>
        <dbReference type="Proteomes" id="UP000503336"/>
    </source>
</evidence>
<dbReference type="KEGG" id="hdh:G5B40_13050"/>
<dbReference type="Proteomes" id="UP000503336">
    <property type="component" value="Chromosome"/>
</dbReference>
<dbReference type="Pfam" id="PF00732">
    <property type="entry name" value="GMC_oxred_N"/>
    <property type="match status" value="1"/>
</dbReference>
<reference evidence="9 10" key="1">
    <citation type="submission" date="2020-02" db="EMBL/GenBank/DDBJ databases">
        <title>complete genome sequence of Rhodobacteraceae bacterium.</title>
        <authorList>
            <person name="Park J."/>
            <person name="Kim Y.-S."/>
            <person name="Kim K.-H."/>
        </authorList>
    </citation>
    <scope>NUCLEOTIDE SEQUENCE [LARGE SCALE GENOMIC DNA]</scope>
    <source>
        <strain evidence="9 10">RR4-56</strain>
    </source>
</reference>
<dbReference type="SUPFAM" id="SSF51905">
    <property type="entry name" value="FAD/NAD(P)-binding domain"/>
    <property type="match status" value="1"/>
</dbReference>
<keyword evidence="3" id="KW-0285">Flavoprotein</keyword>
<name>A0A7L5BZP0_9RHOB</name>
<evidence type="ECO:0000256" key="4">
    <source>
        <dbReference type="ARBA" id="ARBA00022827"/>
    </source>
</evidence>
<comment type="similarity">
    <text evidence="2">Belongs to the GMC oxidoreductase family.</text>
</comment>
<dbReference type="Pfam" id="PF05199">
    <property type="entry name" value="GMC_oxred_C"/>
    <property type="match status" value="1"/>
</dbReference>
<evidence type="ECO:0000256" key="6">
    <source>
        <dbReference type="SAM" id="MobiDB-lite"/>
    </source>
</evidence>
<keyword evidence="10" id="KW-1185">Reference proteome</keyword>
<dbReference type="GO" id="GO:0016614">
    <property type="term" value="F:oxidoreductase activity, acting on CH-OH group of donors"/>
    <property type="evidence" value="ECO:0007669"/>
    <property type="project" value="InterPro"/>
</dbReference>